<dbReference type="Proteomes" id="UP000198855">
    <property type="component" value="Unassembled WGS sequence"/>
</dbReference>
<dbReference type="InterPro" id="IPR054229">
    <property type="entry name" value="DUF6954"/>
</dbReference>
<dbReference type="STRING" id="1045775.SAMN05216378_1700"/>
<reference evidence="3" key="1">
    <citation type="submission" date="2016-10" db="EMBL/GenBank/DDBJ databases">
        <authorList>
            <person name="Varghese N."/>
            <person name="Submissions S."/>
        </authorList>
    </citation>
    <scope>NUCLEOTIDE SEQUENCE [LARGE SCALE GENOMIC DNA]</scope>
    <source>
        <strain evidence="3">CGMCC 1.10784</strain>
    </source>
</reference>
<keyword evidence="1" id="KW-0472">Membrane</keyword>
<dbReference type="Pfam" id="PF22268">
    <property type="entry name" value="DUF6954"/>
    <property type="match status" value="1"/>
</dbReference>
<sequence>MGGIRILPGILLLAVFLLVTFFGLGPVLFADGSMTERTITLSVVIIIYFVIALLTYWIFRKKK</sequence>
<name>A0A1I1VQX5_9BACL</name>
<dbReference type="EMBL" id="FOMT01000001">
    <property type="protein sequence ID" value="SFD84438.1"/>
    <property type="molecule type" value="Genomic_DNA"/>
</dbReference>
<feature type="transmembrane region" description="Helical" evidence="1">
    <location>
        <begin position="39"/>
        <end position="59"/>
    </location>
</feature>
<protein>
    <submittedName>
        <fullName evidence="2">Uncharacterized protein</fullName>
    </submittedName>
</protein>
<evidence type="ECO:0000256" key="1">
    <source>
        <dbReference type="SAM" id="Phobius"/>
    </source>
</evidence>
<organism evidence="2 3">
    <name type="scientific">Paenibacillus catalpae</name>
    <dbReference type="NCBI Taxonomy" id="1045775"/>
    <lineage>
        <taxon>Bacteria</taxon>
        <taxon>Bacillati</taxon>
        <taxon>Bacillota</taxon>
        <taxon>Bacilli</taxon>
        <taxon>Bacillales</taxon>
        <taxon>Paenibacillaceae</taxon>
        <taxon>Paenibacillus</taxon>
    </lineage>
</organism>
<keyword evidence="3" id="KW-1185">Reference proteome</keyword>
<dbReference type="RefSeq" id="WP_425434529.1">
    <property type="nucleotide sequence ID" value="NZ_FOMT01000001.1"/>
</dbReference>
<evidence type="ECO:0000313" key="3">
    <source>
        <dbReference type="Proteomes" id="UP000198855"/>
    </source>
</evidence>
<evidence type="ECO:0000313" key="2">
    <source>
        <dbReference type="EMBL" id="SFD84438.1"/>
    </source>
</evidence>
<keyword evidence="1" id="KW-0812">Transmembrane</keyword>
<accession>A0A1I1VQX5</accession>
<proteinExistence type="predicted"/>
<gene>
    <name evidence="2" type="ORF">SAMN05216378_1700</name>
</gene>
<keyword evidence="1" id="KW-1133">Transmembrane helix</keyword>
<dbReference type="AlphaFoldDB" id="A0A1I1VQX5"/>